<dbReference type="InterPro" id="IPR035965">
    <property type="entry name" value="PAS-like_dom_sf"/>
</dbReference>
<evidence type="ECO:0000259" key="4">
    <source>
        <dbReference type="PROSITE" id="PS50111"/>
    </source>
</evidence>
<dbReference type="eggNOG" id="arCOG06712">
    <property type="taxonomic scope" value="Archaea"/>
</dbReference>
<dbReference type="AlphaFoldDB" id="E1RE30"/>
<sequence>MELKDIIKVLKLAIEGDHSVRIDSDACKDPELKELSDTINTAIEFLVDCKNTTDSVQMMIAQNPIPIVIVDSSFNIVDVNKSYADLLGVTLPEALSGDRSLYKAKTLRGEGAGELFSMRKKTECELEMTLRSGTVKYVVQKGVPLVDENNNVNIGMFVFLDITKEREEEREIAKDLKKIEALQERSETIVQQNPMPIILCDKEMNIRVVNPAYSDLSGIPINRLTKMSLRDFKVLEQKGEGIKNVFETKRRCFGEVKVEFPTGVKTLEQYGIPIFNADGDIANLLIVYNDITAIREKEAEVLRLMEEQKEKAESLELSTNDIEKGLKAMSDGDFTVTVKHRENDLLKQLKDNYNKAINESRTIFGDAIKAMIEVESYMSDANHSTGEVAKASEQVAINGQKAAELTRNLLRAMEEINKEISDMSASNEEIASTSQEVLDQSGRVSEMGREAEELGRNATSKMEVVMGITNKSVDEIEGLNNQLKEINNVVRLITEITNQINMLALNAAIEAARAGEHGRGFAVVAGEVKNLATDAREATAQIDSVIEKIQKASLGTVESIKSANTEVTSGAESVNATIRALNNIVEGAERVTTDMGEIARAIEDQANIANKIVGQTDKSTVLAGDVQNEIDELAALSEETSASVQEIASAVDEVTGLAKQIKETISQLKV</sequence>
<comment type="similarity">
    <text evidence="2">Belongs to the methyl-accepting chemotaxis (MCP) protein family.</text>
</comment>
<dbReference type="RefSeq" id="WP_013328100.1">
    <property type="nucleotide sequence ID" value="NC_014507.1"/>
</dbReference>
<feature type="domain" description="PAS" evidence="5">
    <location>
        <begin position="52"/>
        <end position="96"/>
    </location>
</feature>
<evidence type="ECO:0000256" key="3">
    <source>
        <dbReference type="PROSITE-ProRule" id="PRU00284"/>
    </source>
</evidence>
<dbReference type="Gene3D" id="3.30.450.20">
    <property type="entry name" value="PAS domain"/>
    <property type="match status" value="2"/>
</dbReference>
<dbReference type="KEGG" id="mpi:Mpet_0143"/>
<dbReference type="InterPro" id="IPR000014">
    <property type="entry name" value="PAS"/>
</dbReference>
<protein>
    <submittedName>
        <fullName evidence="7">Methyl-accepting chemotaxis sensory transducer with Pas/Pac sensor</fullName>
    </submittedName>
</protein>
<keyword evidence="8" id="KW-1185">Reference proteome</keyword>
<feature type="domain" description="PAC" evidence="6">
    <location>
        <begin position="122"/>
        <end position="174"/>
    </location>
</feature>
<dbReference type="EMBL" id="CP002117">
    <property type="protein sequence ID" value="ADN34921.1"/>
    <property type="molecule type" value="Genomic_DNA"/>
</dbReference>
<feature type="domain" description="Methyl-accepting transducer" evidence="4">
    <location>
        <begin position="384"/>
        <end position="620"/>
    </location>
</feature>
<dbReference type="SMART" id="SM00283">
    <property type="entry name" value="MA"/>
    <property type="match status" value="1"/>
</dbReference>
<dbReference type="Proteomes" id="UP000006565">
    <property type="component" value="Chromosome"/>
</dbReference>
<dbReference type="GO" id="GO:0007165">
    <property type="term" value="P:signal transduction"/>
    <property type="evidence" value="ECO:0007669"/>
    <property type="project" value="UniProtKB-KW"/>
</dbReference>
<dbReference type="InterPro" id="IPR013656">
    <property type="entry name" value="PAS_4"/>
</dbReference>
<dbReference type="PANTHER" id="PTHR32089">
    <property type="entry name" value="METHYL-ACCEPTING CHEMOTAXIS PROTEIN MCPB"/>
    <property type="match status" value="1"/>
</dbReference>
<dbReference type="PRINTS" id="PR00260">
    <property type="entry name" value="CHEMTRNSDUCR"/>
</dbReference>
<proteinExistence type="inferred from homology"/>
<dbReference type="GO" id="GO:0006935">
    <property type="term" value="P:chemotaxis"/>
    <property type="evidence" value="ECO:0007669"/>
    <property type="project" value="InterPro"/>
</dbReference>
<evidence type="ECO:0000256" key="1">
    <source>
        <dbReference type="ARBA" id="ARBA00023224"/>
    </source>
</evidence>
<dbReference type="GO" id="GO:0004888">
    <property type="term" value="F:transmembrane signaling receptor activity"/>
    <property type="evidence" value="ECO:0007669"/>
    <property type="project" value="InterPro"/>
</dbReference>
<dbReference type="SUPFAM" id="SSF55785">
    <property type="entry name" value="PYP-like sensor domain (PAS domain)"/>
    <property type="match status" value="2"/>
</dbReference>
<evidence type="ECO:0000259" key="5">
    <source>
        <dbReference type="PROSITE" id="PS50112"/>
    </source>
</evidence>
<dbReference type="Pfam" id="PF00015">
    <property type="entry name" value="MCPsignal"/>
    <property type="match status" value="1"/>
</dbReference>
<dbReference type="NCBIfam" id="TIGR00229">
    <property type="entry name" value="sensory_box"/>
    <property type="match status" value="2"/>
</dbReference>
<dbReference type="STRING" id="679926.Mpet_0143"/>
<dbReference type="HOGENOM" id="CLU_000445_107_18_2"/>
<gene>
    <name evidence="7" type="ordered locus">Mpet_0143</name>
</gene>
<dbReference type="Gene3D" id="1.10.287.950">
    <property type="entry name" value="Methyl-accepting chemotaxis protein"/>
    <property type="match status" value="1"/>
</dbReference>
<dbReference type="InterPro" id="IPR004089">
    <property type="entry name" value="MCPsignal_dom"/>
</dbReference>
<name>E1RE30_METP4</name>
<evidence type="ECO:0000313" key="7">
    <source>
        <dbReference type="EMBL" id="ADN34921.1"/>
    </source>
</evidence>
<dbReference type="eggNOG" id="arCOG02318">
    <property type="taxonomic scope" value="Archaea"/>
</dbReference>
<dbReference type="PROSITE" id="PS50111">
    <property type="entry name" value="CHEMOTAXIS_TRANSDUC_2"/>
    <property type="match status" value="1"/>
</dbReference>
<dbReference type="SMART" id="SM00091">
    <property type="entry name" value="PAS"/>
    <property type="match status" value="2"/>
</dbReference>
<keyword evidence="1 3" id="KW-0807">Transducer</keyword>
<dbReference type="OrthoDB" id="8523at2157"/>
<organism evidence="7 8">
    <name type="scientific">Methanolacinia petrolearia (strain DSM 11571 / OCM 486 / SEBR 4847)</name>
    <name type="common">Methanoplanus petrolearius</name>
    <dbReference type="NCBI Taxonomy" id="679926"/>
    <lineage>
        <taxon>Archaea</taxon>
        <taxon>Methanobacteriati</taxon>
        <taxon>Methanobacteriota</taxon>
        <taxon>Stenosarchaea group</taxon>
        <taxon>Methanomicrobia</taxon>
        <taxon>Methanomicrobiales</taxon>
        <taxon>Methanomicrobiaceae</taxon>
        <taxon>Methanolacinia</taxon>
    </lineage>
</organism>
<dbReference type="PANTHER" id="PTHR32089:SF112">
    <property type="entry name" value="LYSOZYME-LIKE PROTEIN-RELATED"/>
    <property type="match status" value="1"/>
</dbReference>
<dbReference type="InterPro" id="IPR004090">
    <property type="entry name" value="Chemotax_Me-accpt_rcpt"/>
</dbReference>
<dbReference type="PROSITE" id="PS50113">
    <property type="entry name" value="PAC"/>
    <property type="match status" value="1"/>
</dbReference>
<evidence type="ECO:0000256" key="2">
    <source>
        <dbReference type="ARBA" id="ARBA00029447"/>
    </source>
</evidence>
<dbReference type="InterPro" id="IPR000700">
    <property type="entry name" value="PAS-assoc_C"/>
</dbReference>
<dbReference type="Pfam" id="PF08448">
    <property type="entry name" value="PAS_4"/>
    <property type="match status" value="1"/>
</dbReference>
<accession>E1RE30</accession>
<dbReference type="CDD" id="cd00130">
    <property type="entry name" value="PAS"/>
    <property type="match status" value="1"/>
</dbReference>
<dbReference type="GO" id="GO:0016020">
    <property type="term" value="C:membrane"/>
    <property type="evidence" value="ECO:0007669"/>
    <property type="project" value="InterPro"/>
</dbReference>
<reference evidence="7 8" key="1">
    <citation type="journal article" date="2010" name="Stand. Genomic Sci.">
        <title>Complete genome sequence of Methanoplanus petrolearius type strain (SEBR 4847).</title>
        <authorList>
            <person name="Brambilla E."/>
            <person name="Djao O.D."/>
            <person name="Daligault H."/>
            <person name="Lapidus A."/>
            <person name="Lucas S."/>
            <person name="Hammon N."/>
            <person name="Nolan M."/>
            <person name="Tice H."/>
            <person name="Cheng J.F."/>
            <person name="Han C."/>
            <person name="Tapia R."/>
            <person name="Goodwin L."/>
            <person name="Pitluck S."/>
            <person name="Liolios K."/>
            <person name="Ivanova N."/>
            <person name="Mavromatis K."/>
            <person name="Mikhailova N."/>
            <person name="Pati A."/>
            <person name="Chen A."/>
            <person name="Palaniappan K."/>
            <person name="Land M."/>
            <person name="Hauser L."/>
            <person name="Chang Y.J."/>
            <person name="Jeffries C.D."/>
            <person name="Rohde M."/>
            <person name="Spring S."/>
            <person name="Sikorski J."/>
            <person name="Goker M."/>
            <person name="Woyke T."/>
            <person name="Bristow J."/>
            <person name="Eisen J.A."/>
            <person name="Markowitz V."/>
            <person name="Hugenholtz P."/>
            <person name="Kyrpides N.C."/>
            <person name="Klenk H.P."/>
        </authorList>
    </citation>
    <scope>NUCLEOTIDE SEQUENCE [LARGE SCALE GENOMIC DNA]</scope>
    <source>
        <strain evidence="8">DSM 11571 / OCM 486 / SEBR 4847</strain>
    </source>
</reference>
<dbReference type="SUPFAM" id="SSF58104">
    <property type="entry name" value="Methyl-accepting chemotaxis protein (MCP) signaling domain"/>
    <property type="match status" value="1"/>
</dbReference>
<evidence type="ECO:0000313" key="8">
    <source>
        <dbReference type="Proteomes" id="UP000006565"/>
    </source>
</evidence>
<dbReference type="PROSITE" id="PS50112">
    <property type="entry name" value="PAS"/>
    <property type="match status" value="1"/>
</dbReference>
<dbReference type="GeneID" id="9742583"/>
<dbReference type="Pfam" id="PF13426">
    <property type="entry name" value="PAS_9"/>
    <property type="match status" value="1"/>
</dbReference>
<dbReference type="CDD" id="cd11386">
    <property type="entry name" value="MCP_signal"/>
    <property type="match status" value="1"/>
</dbReference>
<evidence type="ECO:0000259" key="6">
    <source>
        <dbReference type="PROSITE" id="PS50113"/>
    </source>
</evidence>